<dbReference type="InterPro" id="IPR003675">
    <property type="entry name" value="Rce1/LyrA-like_dom"/>
</dbReference>
<name>A0ABW8YH39_9SPHN</name>
<keyword evidence="1" id="KW-0472">Membrane</keyword>
<comment type="caution">
    <text evidence="3">The sequence shown here is derived from an EMBL/GenBank/DDBJ whole genome shotgun (WGS) entry which is preliminary data.</text>
</comment>
<dbReference type="EC" id="3.4.-.-" evidence="3"/>
<feature type="transmembrane region" description="Helical" evidence="1">
    <location>
        <begin position="168"/>
        <end position="189"/>
    </location>
</feature>
<sequence length="243" mass="25916">MTAALPFAPLDALLLAALAAAYLWYVGGDGGGTGRDDRIGRYRRWMRRAPLAFGASALAALVLTGRWGALSIPPPEFEPLIAPARTLAGFGGDILDLKIAVLAGFGGGSLVGLAIAWWLARRGKRQLMAGKIAALMPRTAQEIGWTAALGTMAGLVEELFFRLAFPLFVARVTGSAELGMALTTLLFAYAHRYQGWVGMAMSALVGALLAILYLATGQLWFAMVVHILLNLNALVIRPLLVRR</sequence>
<feature type="transmembrane region" description="Helical" evidence="1">
    <location>
        <begin position="49"/>
        <end position="69"/>
    </location>
</feature>
<dbReference type="Proteomes" id="UP001629244">
    <property type="component" value="Unassembled WGS sequence"/>
</dbReference>
<feature type="transmembrane region" description="Helical" evidence="1">
    <location>
        <begin position="99"/>
        <end position="120"/>
    </location>
</feature>
<accession>A0ABW8YH39</accession>
<dbReference type="Pfam" id="PF02517">
    <property type="entry name" value="Rce1-like"/>
    <property type="match status" value="1"/>
</dbReference>
<feature type="transmembrane region" description="Helical" evidence="1">
    <location>
        <begin position="12"/>
        <end position="28"/>
    </location>
</feature>
<feature type="transmembrane region" description="Helical" evidence="1">
    <location>
        <begin position="196"/>
        <end position="214"/>
    </location>
</feature>
<feature type="transmembrane region" description="Helical" evidence="1">
    <location>
        <begin position="132"/>
        <end position="156"/>
    </location>
</feature>
<proteinExistence type="predicted"/>
<keyword evidence="1" id="KW-0812">Transmembrane</keyword>
<keyword evidence="3" id="KW-0378">Hydrolase</keyword>
<keyword evidence="4" id="KW-1185">Reference proteome</keyword>
<gene>
    <name evidence="3" type="ORF">ABS767_01195</name>
</gene>
<organism evidence="3 4">
    <name type="scientific">Sphingomonas plantiphila</name>
    <dbReference type="NCBI Taxonomy" id="3163295"/>
    <lineage>
        <taxon>Bacteria</taxon>
        <taxon>Pseudomonadati</taxon>
        <taxon>Pseudomonadota</taxon>
        <taxon>Alphaproteobacteria</taxon>
        <taxon>Sphingomonadales</taxon>
        <taxon>Sphingomonadaceae</taxon>
        <taxon>Sphingomonas</taxon>
    </lineage>
</organism>
<dbReference type="GO" id="GO:0016787">
    <property type="term" value="F:hydrolase activity"/>
    <property type="evidence" value="ECO:0007669"/>
    <property type="project" value="UniProtKB-KW"/>
</dbReference>
<evidence type="ECO:0000313" key="3">
    <source>
        <dbReference type="EMBL" id="MFL9839564.1"/>
    </source>
</evidence>
<protein>
    <submittedName>
        <fullName evidence="3">CPBP family intramembrane glutamic endopeptidase</fullName>
        <ecNumber evidence="3">3.4.-.-</ecNumber>
    </submittedName>
</protein>
<dbReference type="RefSeq" id="WP_408076536.1">
    <property type="nucleotide sequence ID" value="NZ_JBELQC010000001.1"/>
</dbReference>
<evidence type="ECO:0000259" key="2">
    <source>
        <dbReference type="Pfam" id="PF02517"/>
    </source>
</evidence>
<feature type="domain" description="CAAX prenyl protease 2/Lysostaphin resistance protein A-like" evidence="2">
    <location>
        <begin position="143"/>
        <end position="231"/>
    </location>
</feature>
<reference evidence="3 4" key="1">
    <citation type="submission" date="2024-06" db="EMBL/GenBank/DDBJ databases">
        <authorList>
            <person name="Kaempfer P."/>
            <person name="Viver T."/>
        </authorList>
    </citation>
    <scope>NUCLEOTIDE SEQUENCE [LARGE SCALE GENOMIC DNA]</scope>
    <source>
        <strain evidence="3 4">ST-64</strain>
    </source>
</reference>
<feature type="transmembrane region" description="Helical" evidence="1">
    <location>
        <begin position="220"/>
        <end position="240"/>
    </location>
</feature>
<keyword evidence="1" id="KW-1133">Transmembrane helix</keyword>
<evidence type="ECO:0000313" key="4">
    <source>
        <dbReference type="Proteomes" id="UP001629244"/>
    </source>
</evidence>
<dbReference type="EMBL" id="JBELQC010000001">
    <property type="protein sequence ID" value="MFL9839564.1"/>
    <property type="molecule type" value="Genomic_DNA"/>
</dbReference>
<evidence type="ECO:0000256" key="1">
    <source>
        <dbReference type="SAM" id="Phobius"/>
    </source>
</evidence>